<feature type="region of interest" description="Disordered" evidence="1">
    <location>
        <begin position="160"/>
        <end position="180"/>
    </location>
</feature>
<proteinExistence type="predicted"/>
<dbReference type="OrthoDB" id="3298216at2"/>
<evidence type="ECO:0000256" key="1">
    <source>
        <dbReference type="SAM" id="MobiDB-lite"/>
    </source>
</evidence>
<gene>
    <name evidence="2" type="ORF">EV385_5929</name>
</gene>
<sequence>MAPARSLHEIIAGLTGTAGTPVDLAAVLRSGGHPDLPEELLAEAVVSFADTAPAEVAEHLAPFVMAHGPITEGDTVAGGIGDLPDLLAAAPAAAADDGPDLAAPEIDPLVDMGGGHEADDLQVHDAGQHEWAPLEMAFGHGHDHDHAAVVDDIDFETVAPQPQPGYGDHHDPHHLPGLPDVAPDAELWETPTLPDHAHDIGDLDDLDDN</sequence>
<keyword evidence="3" id="KW-1185">Reference proteome</keyword>
<dbReference type="Proteomes" id="UP000292564">
    <property type="component" value="Unassembled WGS sequence"/>
</dbReference>
<evidence type="ECO:0000313" key="3">
    <source>
        <dbReference type="Proteomes" id="UP000292564"/>
    </source>
</evidence>
<evidence type="ECO:0000313" key="2">
    <source>
        <dbReference type="EMBL" id="RZU53992.1"/>
    </source>
</evidence>
<name>A0A4Q7ZS48_9ACTN</name>
<accession>A0A4Q7ZS48</accession>
<dbReference type="AlphaFoldDB" id="A0A4Q7ZS48"/>
<organism evidence="2 3">
    <name type="scientific">Krasilnikovia cinnamomea</name>
    <dbReference type="NCBI Taxonomy" id="349313"/>
    <lineage>
        <taxon>Bacteria</taxon>
        <taxon>Bacillati</taxon>
        <taxon>Actinomycetota</taxon>
        <taxon>Actinomycetes</taxon>
        <taxon>Micromonosporales</taxon>
        <taxon>Micromonosporaceae</taxon>
        <taxon>Krasilnikovia</taxon>
    </lineage>
</organism>
<reference evidence="2 3" key="1">
    <citation type="submission" date="2019-02" db="EMBL/GenBank/DDBJ databases">
        <title>Sequencing the genomes of 1000 actinobacteria strains.</title>
        <authorList>
            <person name="Klenk H.-P."/>
        </authorList>
    </citation>
    <scope>NUCLEOTIDE SEQUENCE [LARGE SCALE GENOMIC DNA]</scope>
    <source>
        <strain evidence="2 3">DSM 45162</strain>
    </source>
</reference>
<protein>
    <submittedName>
        <fullName evidence="2">Uncharacterized protein</fullName>
    </submittedName>
</protein>
<dbReference type="RefSeq" id="WP_130512419.1">
    <property type="nucleotide sequence ID" value="NZ_SHKY01000001.1"/>
</dbReference>
<comment type="caution">
    <text evidence="2">The sequence shown here is derived from an EMBL/GenBank/DDBJ whole genome shotgun (WGS) entry which is preliminary data.</text>
</comment>
<dbReference type="EMBL" id="SHKY01000001">
    <property type="protein sequence ID" value="RZU53992.1"/>
    <property type="molecule type" value="Genomic_DNA"/>
</dbReference>